<name>A0A6B2R277_9BURK</name>
<comment type="caution">
    <text evidence="10">The sequence shown here is derived from an EMBL/GenBank/DDBJ whole genome shotgun (WGS) entry which is preliminary data.</text>
</comment>
<evidence type="ECO:0000313" key="10">
    <source>
        <dbReference type="EMBL" id="NDY83459.1"/>
    </source>
</evidence>
<evidence type="ECO:0000256" key="4">
    <source>
        <dbReference type="ARBA" id="ARBA00022679"/>
    </source>
</evidence>
<keyword evidence="5 8" id="KW-0812">Transmembrane</keyword>
<evidence type="ECO:0000259" key="9">
    <source>
        <dbReference type="Pfam" id="PF13231"/>
    </source>
</evidence>
<dbReference type="RefSeq" id="WP_163654633.1">
    <property type="nucleotide sequence ID" value="NZ_JAAGRN010000005.1"/>
</dbReference>
<keyword evidence="3" id="KW-0328">Glycosyltransferase</keyword>
<dbReference type="InterPro" id="IPR038731">
    <property type="entry name" value="RgtA/B/C-like"/>
</dbReference>
<gene>
    <name evidence="10" type="ORF">G3I67_09470</name>
</gene>
<dbReference type="GO" id="GO:0005886">
    <property type="term" value="C:plasma membrane"/>
    <property type="evidence" value="ECO:0007669"/>
    <property type="project" value="UniProtKB-SubCell"/>
</dbReference>
<feature type="transmembrane region" description="Helical" evidence="8">
    <location>
        <begin position="227"/>
        <end position="248"/>
    </location>
</feature>
<feature type="transmembrane region" description="Helical" evidence="8">
    <location>
        <begin position="176"/>
        <end position="206"/>
    </location>
</feature>
<feature type="transmembrane region" description="Helical" evidence="8">
    <location>
        <begin position="306"/>
        <end position="328"/>
    </location>
</feature>
<organism evidence="10">
    <name type="scientific">Sheuella amnicola</name>
    <dbReference type="NCBI Taxonomy" id="2707330"/>
    <lineage>
        <taxon>Bacteria</taxon>
        <taxon>Pseudomonadati</taxon>
        <taxon>Pseudomonadota</taxon>
        <taxon>Betaproteobacteria</taxon>
        <taxon>Burkholderiales</taxon>
        <taxon>Alcaligenaceae</taxon>
        <taxon>Sheuella</taxon>
    </lineage>
</organism>
<evidence type="ECO:0000256" key="2">
    <source>
        <dbReference type="ARBA" id="ARBA00022475"/>
    </source>
</evidence>
<evidence type="ECO:0000256" key="3">
    <source>
        <dbReference type="ARBA" id="ARBA00022676"/>
    </source>
</evidence>
<evidence type="ECO:0000256" key="5">
    <source>
        <dbReference type="ARBA" id="ARBA00022692"/>
    </source>
</evidence>
<dbReference type="AlphaFoldDB" id="A0A6B2R277"/>
<keyword evidence="2" id="KW-1003">Cell membrane</keyword>
<feature type="transmembrane region" description="Helical" evidence="8">
    <location>
        <begin position="96"/>
        <end position="116"/>
    </location>
</feature>
<accession>A0A6B2R277</accession>
<evidence type="ECO:0000256" key="1">
    <source>
        <dbReference type="ARBA" id="ARBA00004651"/>
    </source>
</evidence>
<dbReference type="PANTHER" id="PTHR33908">
    <property type="entry name" value="MANNOSYLTRANSFERASE YKCB-RELATED"/>
    <property type="match status" value="1"/>
</dbReference>
<dbReference type="EMBL" id="JAAGRN010000005">
    <property type="protein sequence ID" value="NDY83459.1"/>
    <property type="molecule type" value="Genomic_DNA"/>
</dbReference>
<reference evidence="10" key="1">
    <citation type="submission" date="2020-02" db="EMBL/GenBank/DDBJ databases">
        <authorList>
            <person name="Chen W.-M."/>
        </authorList>
    </citation>
    <scope>NUCLEOTIDE SEQUENCE</scope>
    <source>
        <strain evidence="10">NBD-18</strain>
    </source>
</reference>
<proteinExistence type="predicted"/>
<dbReference type="PANTHER" id="PTHR33908:SF11">
    <property type="entry name" value="MEMBRANE PROTEIN"/>
    <property type="match status" value="1"/>
</dbReference>
<feature type="transmembrane region" description="Helical" evidence="8">
    <location>
        <begin position="280"/>
        <end position="299"/>
    </location>
</feature>
<protein>
    <recommendedName>
        <fullName evidence="9">Glycosyltransferase RgtA/B/C/D-like domain-containing protein</fullName>
    </recommendedName>
</protein>
<dbReference type="InterPro" id="IPR050297">
    <property type="entry name" value="LipidA_mod_glycosyltrf_83"/>
</dbReference>
<dbReference type="Pfam" id="PF13231">
    <property type="entry name" value="PMT_2"/>
    <property type="match status" value="1"/>
</dbReference>
<dbReference type="GO" id="GO:0009103">
    <property type="term" value="P:lipopolysaccharide biosynthetic process"/>
    <property type="evidence" value="ECO:0007669"/>
    <property type="project" value="UniProtKB-ARBA"/>
</dbReference>
<evidence type="ECO:0000256" key="6">
    <source>
        <dbReference type="ARBA" id="ARBA00022989"/>
    </source>
</evidence>
<keyword evidence="7 8" id="KW-0472">Membrane</keyword>
<keyword evidence="6 8" id="KW-1133">Transmembrane helix</keyword>
<comment type="subcellular location">
    <subcellularLocation>
        <location evidence="1">Cell membrane</location>
        <topology evidence="1">Multi-pass membrane protein</topology>
    </subcellularLocation>
</comment>
<dbReference type="GO" id="GO:0016763">
    <property type="term" value="F:pentosyltransferase activity"/>
    <property type="evidence" value="ECO:0007669"/>
    <property type="project" value="TreeGrafter"/>
</dbReference>
<keyword evidence="4" id="KW-0808">Transferase</keyword>
<feature type="transmembrane region" description="Helical" evidence="8">
    <location>
        <begin position="146"/>
        <end position="164"/>
    </location>
</feature>
<feature type="transmembrane region" description="Helical" evidence="8">
    <location>
        <begin position="28"/>
        <end position="45"/>
    </location>
</feature>
<evidence type="ECO:0000256" key="7">
    <source>
        <dbReference type="ARBA" id="ARBA00023136"/>
    </source>
</evidence>
<feature type="transmembrane region" description="Helical" evidence="8">
    <location>
        <begin position="360"/>
        <end position="381"/>
    </location>
</feature>
<feature type="domain" description="Glycosyltransferase RgtA/B/C/D-like" evidence="9">
    <location>
        <begin position="80"/>
        <end position="203"/>
    </location>
</feature>
<sequence>MNKNMTQFLKLELFPFFKDCFKSQSDRNWLIAIVLVGAFIRLYFMDQPMRVDESWTFMASVKDGWKSVLTYATPNNHVLHSIFVKLSTSIFGADPWAIRVPAFMFGVVSIVLVFCVTRHFGGRGLFAAAVVATNPYMILFSTNARGYSLLVCVFLALVILGSLYSRSPSKGAGTAVAILSALGIFAIPTMVFPLFGLLLWIAYVGFRSADVRRIDLIQSNLLCGLKIAFLTTLIYAPVVYLSGLKAIIANDWVIPQVYGVFLKGIRWHFEDTLFHFIRDVPLFFLLICIVAVLRGFYASKKEKGNWLISLLCALVLGGGIVFFAQHSIPFERTWIYFIPIFAVLTDKGVTDILESYSKQVANVIAVVLCLSALTIPFRLVLNDSISKYNDTGIFGDSAEVAKALVTTMKSGDGMVATDPENFTLFFYLWYFNAPSYSYGEHEEVGRTYYVVPPSRSIDQLTKRQVKEWKTINETKIYR</sequence>
<evidence type="ECO:0000256" key="8">
    <source>
        <dbReference type="SAM" id="Phobius"/>
    </source>
</evidence>